<sequence>MDIKEIREIDLKHVSATAAALIKHIESILPKIPSERVRQLVAMKLGQAIGQGGDEKLLRQILLLATTAIESSELIEHKMNTNMGDFEFNPVTGEIMSELNVIPAVDSVIKVMKEVKEKTPPKATQKPNNPQRSGE</sequence>
<name>A0A7S9LFW6_9PSED</name>
<reference evidence="2 3" key="1">
    <citation type="submission" date="2020-11" db="EMBL/GenBank/DDBJ databases">
        <title>Pseudomonas fulva producing VIM-24.</title>
        <authorList>
            <person name="Liu S."/>
        </authorList>
    </citation>
    <scope>NUCLEOTIDE SEQUENCE [LARGE SCALE GENOMIC DNA]</scope>
    <source>
        <strain evidence="2 3">ZDHY414</strain>
    </source>
</reference>
<feature type="compositionally biased region" description="Polar residues" evidence="1">
    <location>
        <begin position="125"/>
        <end position="135"/>
    </location>
</feature>
<gene>
    <name evidence="2" type="ORF">IZU98_18330</name>
</gene>
<dbReference type="EMBL" id="CP064946">
    <property type="protein sequence ID" value="QPH48328.1"/>
    <property type="molecule type" value="Genomic_DNA"/>
</dbReference>
<protein>
    <submittedName>
        <fullName evidence="2">Uncharacterized protein</fullName>
    </submittedName>
</protein>
<proteinExistence type="predicted"/>
<evidence type="ECO:0000313" key="3">
    <source>
        <dbReference type="Proteomes" id="UP000594430"/>
    </source>
</evidence>
<dbReference type="RefSeq" id="WP_196110155.1">
    <property type="nucleotide sequence ID" value="NZ_CP064946.1"/>
</dbReference>
<dbReference type="AlphaFoldDB" id="A0A7S9LFW6"/>
<evidence type="ECO:0000313" key="2">
    <source>
        <dbReference type="EMBL" id="QPH48328.1"/>
    </source>
</evidence>
<accession>A0A7S9LFW6</accession>
<feature type="region of interest" description="Disordered" evidence="1">
    <location>
        <begin position="116"/>
        <end position="135"/>
    </location>
</feature>
<dbReference type="Proteomes" id="UP000594430">
    <property type="component" value="Chromosome"/>
</dbReference>
<evidence type="ECO:0000256" key="1">
    <source>
        <dbReference type="SAM" id="MobiDB-lite"/>
    </source>
</evidence>
<organism evidence="2 3">
    <name type="scientific">Pseudomonas fulva</name>
    <dbReference type="NCBI Taxonomy" id="47880"/>
    <lineage>
        <taxon>Bacteria</taxon>
        <taxon>Pseudomonadati</taxon>
        <taxon>Pseudomonadota</taxon>
        <taxon>Gammaproteobacteria</taxon>
        <taxon>Pseudomonadales</taxon>
        <taxon>Pseudomonadaceae</taxon>
        <taxon>Pseudomonas</taxon>
    </lineage>
</organism>